<sequence>MAISSTDRVRQAAADAGLTIEIREMPSSTRTAEDAANACGCSVSEICKSLVFLGKTSGEIVLLLVSGSNRVDEAAVAQRIGEELGRADGRTVRERTGFAIGGVAPIGHLAPVKVYLDEDLTRFEGIWAAAGAPNAVFATTASDLLKATGATVIRMTP</sequence>
<dbReference type="EMBL" id="OBML01000001">
    <property type="protein sequence ID" value="SOB90384.1"/>
    <property type="molecule type" value="Genomic_DNA"/>
</dbReference>
<dbReference type="Proteomes" id="UP000219331">
    <property type="component" value="Unassembled WGS sequence"/>
</dbReference>
<proteinExistence type="predicted"/>
<evidence type="ECO:0000313" key="2">
    <source>
        <dbReference type="EMBL" id="SOB90384.1"/>
    </source>
</evidence>
<name>A0A285R923_9HYPH</name>
<dbReference type="OrthoDB" id="9798760at2"/>
<dbReference type="InterPro" id="IPR007214">
    <property type="entry name" value="YbaK/aa-tRNA-synth-assoc-dom"/>
</dbReference>
<reference evidence="2 3" key="1">
    <citation type="submission" date="2017-08" db="EMBL/GenBank/DDBJ databases">
        <authorList>
            <person name="de Groot N.N."/>
        </authorList>
    </citation>
    <scope>NUCLEOTIDE SEQUENCE [LARGE SCALE GENOMIC DNA]</scope>
    <source>
        <strain evidence="2 3">USBA 352</strain>
    </source>
</reference>
<dbReference type="InterPro" id="IPR036754">
    <property type="entry name" value="YbaK/aa-tRNA-synt-asso_dom_sf"/>
</dbReference>
<dbReference type="STRING" id="538381.GCA_001696535_01565"/>
<accession>A0A285R923</accession>
<dbReference type="AlphaFoldDB" id="A0A285R923"/>
<dbReference type="RefSeq" id="WP_067340500.1">
    <property type="nucleotide sequence ID" value="NZ_MBQF01000009.1"/>
</dbReference>
<keyword evidence="3" id="KW-1185">Reference proteome</keyword>
<dbReference type="GO" id="GO:0002161">
    <property type="term" value="F:aminoacyl-tRNA deacylase activity"/>
    <property type="evidence" value="ECO:0007669"/>
    <property type="project" value="InterPro"/>
</dbReference>
<dbReference type="SUPFAM" id="SSF55826">
    <property type="entry name" value="YbaK/ProRS associated domain"/>
    <property type="match status" value="1"/>
</dbReference>
<protein>
    <submittedName>
        <fullName evidence="2">Cys-tRNA(Pro) deacylase, prolyl-tRNA editing enzyme YbaK/EbsC</fullName>
    </submittedName>
</protein>
<evidence type="ECO:0000313" key="3">
    <source>
        <dbReference type="Proteomes" id="UP000219331"/>
    </source>
</evidence>
<dbReference type="PANTHER" id="PTHR30411:SF1">
    <property type="entry name" value="CYTOPLASMIC PROTEIN"/>
    <property type="match status" value="1"/>
</dbReference>
<gene>
    <name evidence="2" type="ORF">SAMN05421512_101438</name>
</gene>
<dbReference type="PANTHER" id="PTHR30411">
    <property type="entry name" value="CYTOPLASMIC PROTEIN"/>
    <property type="match status" value="1"/>
</dbReference>
<dbReference type="CDD" id="cd04333">
    <property type="entry name" value="ProX_deacylase"/>
    <property type="match status" value="1"/>
</dbReference>
<feature type="domain" description="YbaK/aminoacyl-tRNA synthetase-associated" evidence="1">
    <location>
        <begin position="28"/>
        <end position="146"/>
    </location>
</feature>
<dbReference type="Gene3D" id="3.90.960.10">
    <property type="entry name" value="YbaK/aminoacyl-tRNA synthetase-associated domain"/>
    <property type="match status" value="1"/>
</dbReference>
<dbReference type="Pfam" id="PF04073">
    <property type="entry name" value="tRNA_edit"/>
    <property type="match status" value="1"/>
</dbReference>
<evidence type="ECO:0000259" key="1">
    <source>
        <dbReference type="Pfam" id="PF04073"/>
    </source>
</evidence>
<organism evidence="2 3">
    <name type="scientific">Stappia indica</name>
    <dbReference type="NCBI Taxonomy" id="538381"/>
    <lineage>
        <taxon>Bacteria</taxon>
        <taxon>Pseudomonadati</taxon>
        <taxon>Pseudomonadota</taxon>
        <taxon>Alphaproteobacteria</taxon>
        <taxon>Hyphomicrobiales</taxon>
        <taxon>Stappiaceae</taxon>
        <taxon>Stappia</taxon>
    </lineage>
</organism>